<accession>A0A2K3DTH8</accession>
<sequence length="802" mass="84669">MAGQRAVRGPSLEPSPAAGKTRRQKVAAAALDCWGAAGLEPGTQEEDGRPSSSSSSSGPALPATSTTLPTPCVPGTPPGVVAAAAVPCRMVAPVATAAAGGALAPKLVPFMPPPPPIAPVHQHQHRQHQDQHQQAGPRYVARPAVQPMMGPPVVQATAGAAAVAAPRLLVGAPVKLLMAPQLLQQQQHIQLWERVKKVGMAPGARASFALSAHAHPKAGPRAFVFGGVSDNEAKGGEDLSSEFHIDLYKFNFERRRWFAAELRPPADAKGKKAGIADAEAGKTRPQLLLPTAGKLAAMTSDKNSALYRAAVKIQASYRGYKVRKAYIATRIGGVVSELLYSPATFGLDLSSLNMPKPRARIGALMAVVDLPAVVHCLLDGGGSGEGRQRPSMRRAPDEPAVVAATATVVAAAALDCWGAAGLEPGTQEAPLGRGAVAVCDLVRDLYSTFRNFRSRMHDFLRFRQDLSAVVHCLLDCGGSGELDVRLLLKQLRCYQGLDRSPHGAAAARGGFGQAPDGASAASAAAAQHPAGHVEWERVKKVGMAPGARASFALSAHAHPKAGPRAFVFGGVSDNEVKGGEDLSSEFHNDLYTINFGRRRWFAAELRPPADAKGKKAGIADAEAGKTRPQLLLPTAGKLGAMTSDKNSALYRAAVKIQASYRGYKVRMAYIATRIGGVVSELLYSPATFGLDLSSLNMPKPRARIGALMAVVANALWLLCDIVEIGSKEVTLDDMWCLDALELDGWQLIRENTVGEEPLQRAAEDSESEWEEVSGDEDGSDDSDDSAEEREKAKMKSGRARSS</sequence>
<feature type="region of interest" description="Disordered" evidence="1">
    <location>
        <begin position="1"/>
        <end position="24"/>
    </location>
</feature>
<dbReference type="Proteomes" id="UP000006906">
    <property type="component" value="Chromosome 4"/>
</dbReference>
<name>A0A2K3DTH8_CHLRE</name>
<reference evidence="2 3" key="1">
    <citation type="journal article" date="2007" name="Science">
        <title>The Chlamydomonas genome reveals the evolution of key animal and plant functions.</title>
        <authorList>
            <person name="Merchant S.S."/>
            <person name="Prochnik S.E."/>
            <person name="Vallon O."/>
            <person name="Harris E.H."/>
            <person name="Karpowicz S.J."/>
            <person name="Witman G.B."/>
            <person name="Terry A."/>
            <person name="Salamov A."/>
            <person name="Fritz-Laylin L.K."/>
            <person name="Marechal-Drouard L."/>
            <person name="Marshall W.F."/>
            <person name="Qu L.H."/>
            <person name="Nelson D.R."/>
            <person name="Sanderfoot A.A."/>
            <person name="Spalding M.H."/>
            <person name="Kapitonov V.V."/>
            <person name="Ren Q."/>
            <person name="Ferris P."/>
            <person name="Lindquist E."/>
            <person name="Shapiro H."/>
            <person name="Lucas S.M."/>
            <person name="Grimwood J."/>
            <person name="Schmutz J."/>
            <person name="Cardol P."/>
            <person name="Cerutti H."/>
            <person name="Chanfreau G."/>
            <person name="Chen C.L."/>
            <person name="Cognat V."/>
            <person name="Croft M.T."/>
            <person name="Dent R."/>
            <person name="Dutcher S."/>
            <person name="Fernandez E."/>
            <person name="Fukuzawa H."/>
            <person name="Gonzalez-Ballester D."/>
            <person name="Gonzalez-Halphen D."/>
            <person name="Hallmann A."/>
            <person name="Hanikenne M."/>
            <person name="Hippler M."/>
            <person name="Inwood W."/>
            <person name="Jabbari K."/>
            <person name="Kalanon M."/>
            <person name="Kuras R."/>
            <person name="Lefebvre P.A."/>
            <person name="Lemaire S.D."/>
            <person name="Lobanov A.V."/>
            <person name="Lohr M."/>
            <person name="Manuell A."/>
            <person name="Meier I."/>
            <person name="Mets L."/>
            <person name="Mittag M."/>
            <person name="Mittelmeier T."/>
            <person name="Moroney J.V."/>
            <person name="Moseley J."/>
            <person name="Napoli C."/>
            <person name="Nedelcu A.M."/>
            <person name="Niyogi K."/>
            <person name="Novoselov S.V."/>
            <person name="Paulsen I.T."/>
            <person name="Pazour G."/>
            <person name="Purton S."/>
            <person name="Ral J.P."/>
            <person name="Riano-Pachon D.M."/>
            <person name="Riekhof W."/>
            <person name="Rymarquis L."/>
            <person name="Schroda M."/>
            <person name="Stern D."/>
            <person name="Umen J."/>
            <person name="Willows R."/>
            <person name="Wilson N."/>
            <person name="Zimmer S.L."/>
            <person name="Allmer J."/>
            <person name="Balk J."/>
            <person name="Bisova K."/>
            <person name="Chen C.J."/>
            <person name="Elias M."/>
            <person name="Gendler K."/>
            <person name="Hauser C."/>
            <person name="Lamb M.R."/>
            <person name="Ledford H."/>
            <person name="Long J.C."/>
            <person name="Minagawa J."/>
            <person name="Page M.D."/>
            <person name="Pan J."/>
            <person name="Pootakham W."/>
            <person name="Roje S."/>
            <person name="Rose A."/>
            <person name="Stahlberg E."/>
            <person name="Terauchi A.M."/>
            <person name="Yang P."/>
            <person name="Ball S."/>
            <person name="Bowler C."/>
            <person name="Dieckmann C.L."/>
            <person name="Gladyshev V.N."/>
            <person name="Green P."/>
            <person name="Jorgensen R."/>
            <person name="Mayfield S."/>
            <person name="Mueller-Roeber B."/>
            <person name="Rajamani S."/>
            <person name="Sayre R.T."/>
            <person name="Brokstein P."/>
            <person name="Dubchak I."/>
            <person name="Goodstein D."/>
            <person name="Hornick L."/>
            <person name="Huang Y.W."/>
            <person name="Jhaveri J."/>
            <person name="Luo Y."/>
            <person name="Martinez D."/>
            <person name="Ngau W.C."/>
            <person name="Otillar B."/>
            <person name="Poliakov A."/>
            <person name="Porter A."/>
            <person name="Szajkowski L."/>
            <person name="Werner G."/>
            <person name="Zhou K."/>
            <person name="Grigoriev I.V."/>
            <person name="Rokhsar D.S."/>
            <person name="Grossman A.R."/>
        </authorList>
    </citation>
    <scope>NUCLEOTIDE SEQUENCE [LARGE SCALE GENOMIC DNA]</scope>
    <source>
        <strain evidence="3">CC-503</strain>
    </source>
</reference>
<feature type="region of interest" description="Disordered" evidence="1">
    <location>
        <begin position="37"/>
        <end position="71"/>
    </location>
</feature>
<protein>
    <submittedName>
        <fullName evidence="2">Uncharacterized protein</fullName>
    </submittedName>
</protein>
<dbReference type="InParanoid" id="A0A2K3DTH8"/>
<dbReference type="InterPro" id="IPR052588">
    <property type="entry name" value="Kelch_domain_protein"/>
</dbReference>
<dbReference type="PANTHER" id="PTHR46063">
    <property type="entry name" value="KELCH DOMAIN-CONTAINING PROTEIN"/>
    <property type="match status" value="1"/>
</dbReference>
<organism evidence="2 3">
    <name type="scientific">Chlamydomonas reinhardtii</name>
    <name type="common">Chlamydomonas smithii</name>
    <dbReference type="NCBI Taxonomy" id="3055"/>
    <lineage>
        <taxon>Eukaryota</taxon>
        <taxon>Viridiplantae</taxon>
        <taxon>Chlorophyta</taxon>
        <taxon>core chlorophytes</taxon>
        <taxon>Chlorophyceae</taxon>
        <taxon>CS clade</taxon>
        <taxon>Chlamydomonadales</taxon>
        <taxon>Chlamydomonadaceae</taxon>
        <taxon>Chlamydomonas</taxon>
    </lineage>
</organism>
<feature type="region of interest" description="Disordered" evidence="1">
    <location>
        <begin position="756"/>
        <end position="802"/>
    </location>
</feature>
<proteinExistence type="predicted"/>
<dbReference type="OrthoDB" id="4447at2759"/>
<feature type="compositionally biased region" description="Acidic residues" evidence="1">
    <location>
        <begin position="764"/>
        <end position="787"/>
    </location>
</feature>
<dbReference type="InterPro" id="IPR015915">
    <property type="entry name" value="Kelch-typ_b-propeller"/>
</dbReference>
<evidence type="ECO:0000313" key="3">
    <source>
        <dbReference type="Proteomes" id="UP000006906"/>
    </source>
</evidence>
<dbReference type="PANTHER" id="PTHR46063:SF1">
    <property type="entry name" value="KELCH DOMAIN-CONTAINING PROTEIN 4"/>
    <property type="match status" value="1"/>
</dbReference>
<dbReference type="RefSeq" id="XP_042925027.1">
    <property type="nucleotide sequence ID" value="XM_043061771.1"/>
</dbReference>
<dbReference type="GeneID" id="66053178"/>
<feature type="compositionally biased region" description="Low complexity" evidence="1">
    <location>
        <begin position="51"/>
        <end position="70"/>
    </location>
</feature>
<dbReference type="KEGG" id="cre:CHLRE_04g217938v5"/>
<dbReference type="Gramene" id="PNW83835">
    <property type="protein sequence ID" value="PNW83835"/>
    <property type="gene ID" value="CHLRE_04g217938v5"/>
</dbReference>
<gene>
    <name evidence="2" type="ORF">CHLRE_04g217938v5</name>
</gene>
<dbReference type="SUPFAM" id="SSF117281">
    <property type="entry name" value="Kelch motif"/>
    <property type="match status" value="1"/>
</dbReference>
<dbReference type="InterPro" id="IPR000048">
    <property type="entry name" value="IQ_motif_EF-hand-BS"/>
</dbReference>
<dbReference type="CDD" id="cd23767">
    <property type="entry name" value="IQCD"/>
    <property type="match status" value="2"/>
</dbReference>
<dbReference type="SMART" id="SM00015">
    <property type="entry name" value="IQ"/>
    <property type="match status" value="2"/>
</dbReference>
<keyword evidence="3" id="KW-1185">Reference proteome</keyword>
<evidence type="ECO:0000256" key="1">
    <source>
        <dbReference type="SAM" id="MobiDB-lite"/>
    </source>
</evidence>
<evidence type="ECO:0000313" key="2">
    <source>
        <dbReference type="EMBL" id="PNW83835.1"/>
    </source>
</evidence>
<dbReference type="Pfam" id="PF00612">
    <property type="entry name" value="IQ"/>
    <property type="match status" value="2"/>
</dbReference>
<dbReference type="PROSITE" id="PS50096">
    <property type="entry name" value="IQ"/>
    <property type="match status" value="2"/>
</dbReference>
<dbReference type="AlphaFoldDB" id="A0A2K3DTH8"/>
<dbReference type="EMBL" id="CM008965">
    <property type="protein sequence ID" value="PNW83835.1"/>
    <property type="molecule type" value="Genomic_DNA"/>
</dbReference>